<evidence type="ECO:0000256" key="4">
    <source>
        <dbReference type="ARBA" id="ARBA00012188"/>
    </source>
</evidence>
<keyword evidence="10" id="KW-0156">Chromatin regulator</keyword>
<dbReference type="PROSITE" id="PS50280">
    <property type="entry name" value="SET"/>
    <property type="match status" value="1"/>
</dbReference>
<evidence type="ECO:0000256" key="7">
    <source>
        <dbReference type="ARBA" id="ARBA00022603"/>
    </source>
</evidence>
<sequence>MMKMGKGVLPESRSSRYVPSTGMTPKELCDNDDLATSLVLDPYLGFQTHKMNTRFRPVKSRHEELRQVLERFRKGGQLETAYRALLSGDWARHYFITKTKHQEHTLKEHILRYLRTFSSESGFEILPCNRYSSENNGAKVVSTREWRKNDKIELLVGCIAELSETEERALLSHGENDFSVMYSTRKNCAQLWLGPAAFINHDCRPNCKFVSTGRDTACVKVLRDIECGEEISCHYGDGFFGENNELCECYTCERRGEGAFKSRAKAAQDETILSSKYGFRETDRRINRMKKQGGGRTEGSRDGGSNKHSQGLHHRAGQDGPAGRLRRNRGRDNTLWSRALPGSGSYSCSLRKKRTTDPGPGSHTWPAYRNGMTLRGKSGWHGGVGGPQSAGSSTTNGQSALRAGRSAGSWKTSRPTAMAGRLCERTTRSTAGRLAAGAMMNGGERRDSPVTRASRRPAHGTRRKVRGRLQQQKTQHRRRHQQQQQQKQQQQTQQQVYKVRTTATEGNSSVGGRP</sequence>
<dbReference type="SUPFAM" id="SSF82199">
    <property type="entry name" value="SET domain"/>
    <property type="match status" value="1"/>
</dbReference>
<dbReference type="GO" id="GO:0140941">
    <property type="term" value="F:histone H4K20me methyltransferase activity"/>
    <property type="evidence" value="ECO:0007669"/>
    <property type="project" value="UniProtKB-EC"/>
</dbReference>
<evidence type="ECO:0000256" key="16">
    <source>
        <dbReference type="ARBA" id="ARBA00048602"/>
    </source>
</evidence>
<feature type="region of interest" description="Disordered" evidence="18">
    <location>
        <begin position="283"/>
        <end position="514"/>
    </location>
</feature>
<evidence type="ECO:0000256" key="8">
    <source>
        <dbReference type="ARBA" id="ARBA00022679"/>
    </source>
</evidence>
<dbReference type="InterPro" id="IPR039977">
    <property type="entry name" value="Suv4-20/Set9"/>
</dbReference>
<evidence type="ECO:0000256" key="12">
    <source>
        <dbReference type="ARBA" id="ARBA00023163"/>
    </source>
</evidence>
<evidence type="ECO:0000313" key="20">
    <source>
        <dbReference type="Ensembl" id="ENSEBUP00000017525.1"/>
    </source>
</evidence>
<keyword evidence="7" id="KW-0489">Methyltransferase</keyword>
<organism evidence="20 21">
    <name type="scientific">Eptatretus burgeri</name>
    <name type="common">Inshore hagfish</name>
    <dbReference type="NCBI Taxonomy" id="7764"/>
    <lineage>
        <taxon>Eukaryota</taxon>
        <taxon>Metazoa</taxon>
        <taxon>Chordata</taxon>
        <taxon>Craniata</taxon>
        <taxon>Vertebrata</taxon>
        <taxon>Cyclostomata</taxon>
        <taxon>Myxini</taxon>
        <taxon>Myxiniformes</taxon>
        <taxon>Myxinidae</taxon>
        <taxon>Eptatretinae</taxon>
        <taxon>Eptatretus</taxon>
    </lineage>
</organism>
<evidence type="ECO:0000256" key="11">
    <source>
        <dbReference type="ARBA" id="ARBA00023015"/>
    </source>
</evidence>
<feature type="compositionally biased region" description="Gly residues" evidence="18">
    <location>
        <begin position="379"/>
        <end position="388"/>
    </location>
</feature>
<reference evidence="20" key="2">
    <citation type="submission" date="2025-09" db="UniProtKB">
        <authorList>
            <consortium name="Ensembl"/>
        </authorList>
    </citation>
    <scope>IDENTIFICATION</scope>
</reference>
<dbReference type="EC" id="2.1.1.362" evidence="4"/>
<evidence type="ECO:0000256" key="14">
    <source>
        <dbReference type="ARBA" id="ARBA00031786"/>
    </source>
</evidence>
<evidence type="ECO:0000256" key="6">
    <source>
        <dbReference type="ARBA" id="ARBA00022491"/>
    </source>
</evidence>
<evidence type="ECO:0000313" key="21">
    <source>
        <dbReference type="Proteomes" id="UP000694388"/>
    </source>
</evidence>
<feature type="domain" description="SET" evidence="19">
    <location>
        <begin position="121"/>
        <end position="236"/>
    </location>
</feature>
<dbReference type="Gene3D" id="2.170.270.10">
    <property type="entry name" value="SET domain"/>
    <property type="match status" value="1"/>
</dbReference>
<evidence type="ECO:0000256" key="18">
    <source>
        <dbReference type="SAM" id="MobiDB-lite"/>
    </source>
</evidence>
<feature type="compositionally biased region" description="Polar residues" evidence="18">
    <location>
        <begin position="501"/>
        <end position="514"/>
    </location>
</feature>
<dbReference type="PANTHER" id="PTHR12977:SF4">
    <property type="entry name" value="HISTONE-LYSINE N-METHYLTRANSFERASE KMT5B"/>
    <property type="match status" value="1"/>
</dbReference>
<dbReference type="Ensembl" id="ENSEBUT00000018101.1">
    <property type="protein sequence ID" value="ENSEBUP00000017525.1"/>
    <property type="gene ID" value="ENSEBUG00000010941.1"/>
</dbReference>
<dbReference type="AlphaFoldDB" id="A0A8C4WX97"/>
<evidence type="ECO:0000256" key="3">
    <source>
        <dbReference type="ARBA" id="ARBA00012187"/>
    </source>
</evidence>
<keyword evidence="6" id="KW-0678">Repressor</keyword>
<evidence type="ECO:0000256" key="10">
    <source>
        <dbReference type="ARBA" id="ARBA00022853"/>
    </source>
</evidence>
<dbReference type="InterPro" id="IPR046341">
    <property type="entry name" value="SET_dom_sf"/>
</dbReference>
<name>A0A8C4WX97_EPTBU</name>
<evidence type="ECO:0000256" key="13">
    <source>
        <dbReference type="ARBA" id="ARBA00023242"/>
    </source>
</evidence>
<keyword evidence="13" id="KW-0539">Nucleus</keyword>
<feature type="region of interest" description="Disordered" evidence="18">
    <location>
        <begin position="1"/>
        <end position="23"/>
    </location>
</feature>
<dbReference type="InterPro" id="IPR025790">
    <property type="entry name" value="Suv4-20_animal"/>
</dbReference>
<dbReference type="SMART" id="SM00317">
    <property type="entry name" value="SET"/>
    <property type="match status" value="1"/>
</dbReference>
<keyword evidence="9" id="KW-0949">S-adenosyl-L-methionine</keyword>
<dbReference type="Pfam" id="PF00856">
    <property type="entry name" value="SET"/>
    <property type="match status" value="1"/>
</dbReference>
<dbReference type="GO" id="GO:0005634">
    <property type="term" value="C:nucleus"/>
    <property type="evidence" value="ECO:0007669"/>
    <property type="project" value="UniProtKB-SubCell"/>
</dbReference>
<keyword evidence="21" id="KW-1185">Reference proteome</keyword>
<dbReference type="GO" id="GO:0005694">
    <property type="term" value="C:chromosome"/>
    <property type="evidence" value="ECO:0007669"/>
    <property type="project" value="UniProtKB-SubCell"/>
</dbReference>
<evidence type="ECO:0000259" key="19">
    <source>
        <dbReference type="PROSITE" id="PS50280"/>
    </source>
</evidence>
<evidence type="ECO:0000256" key="2">
    <source>
        <dbReference type="ARBA" id="ARBA00004286"/>
    </source>
</evidence>
<dbReference type="InterPro" id="IPR041938">
    <property type="entry name" value="Hist-Lys_N-MTase_N"/>
</dbReference>
<evidence type="ECO:0000256" key="1">
    <source>
        <dbReference type="ARBA" id="ARBA00004123"/>
    </source>
</evidence>
<comment type="subcellular location">
    <subcellularLocation>
        <location evidence="2">Chromosome</location>
    </subcellularLocation>
    <subcellularLocation>
        <location evidence="1">Nucleus</location>
    </subcellularLocation>
</comment>
<keyword evidence="5" id="KW-0158">Chromosome</keyword>
<keyword evidence="12" id="KW-0804">Transcription</keyword>
<accession>A0A8C4WX97</accession>
<dbReference type="GO" id="GO:0140944">
    <property type="term" value="F:histone H4K20 monomethyltransferase activity"/>
    <property type="evidence" value="ECO:0007669"/>
    <property type="project" value="UniProtKB-EC"/>
</dbReference>
<comment type="catalytic activity">
    <reaction evidence="17">
        <text>N(6)-methyl-L-lysyl(20)-[histone H4] + S-adenosyl-L-methionine = N(6),N(6)-dimethyl-L-lysyl(20)-[histone H4] + S-adenosyl-L-homocysteine + H(+)</text>
        <dbReference type="Rhea" id="RHEA:60348"/>
        <dbReference type="Rhea" id="RHEA-COMP:15555"/>
        <dbReference type="Rhea" id="RHEA-COMP:15556"/>
        <dbReference type="ChEBI" id="CHEBI:15378"/>
        <dbReference type="ChEBI" id="CHEBI:57856"/>
        <dbReference type="ChEBI" id="CHEBI:59789"/>
        <dbReference type="ChEBI" id="CHEBI:61929"/>
        <dbReference type="ChEBI" id="CHEBI:61976"/>
        <dbReference type="EC" id="2.1.1.362"/>
    </reaction>
    <physiologicalReaction direction="left-to-right" evidence="17">
        <dbReference type="Rhea" id="RHEA:60349"/>
    </physiologicalReaction>
</comment>
<evidence type="ECO:0000256" key="9">
    <source>
        <dbReference type="ARBA" id="ARBA00022691"/>
    </source>
</evidence>
<dbReference type="EC" id="2.1.1.361" evidence="3"/>
<evidence type="ECO:0000256" key="15">
    <source>
        <dbReference type="ARBA" id="ARBA00031835"/>
    </source>
</evidence>
<dbReference type="Proteomes" id="UP000694388">
    <property type="component" value="Unplaced"/>
</dbReference>
<protein>
    <recommendedName>
        <fullName evidence="14">[histone H4]-N-methyl-L-lysine20 N-methyltransferase KMT5B</fullName>
        <ecNumber evidence="3">2.1.1.361</ecNumber>
        <ecNumber evidence="4">2.1.1.362</ecNumber>
    </recommendedName>
    <alternativeName>
        <fullName evidence="15">[histone H4]-lysine20 N-methyltransferase KMT5B</fullName>
    </alternativeName>
</protein>
<reference evidence="20" key="1">
    <citation type="submission" date="2025-08" db="UniProtKB">
        <authorList>
            <consortium name="Ensembl"/>
        </authorList>
    </citation>
    <scope>IDENTIFICATION</scope>
</reference>
<evidence type="ECO:0000256" key="17">
    <source>
        <dbReference type="ARBA" id="ARBA00048710"/>
    </source>
</evidence>
<dbReference type="FunFam" id="2.170.270.10:FF:000006">
    <property type="entry name" value="Histone-lysine N-methyltransferase"/>
    <property type="match status" value="1"/>
</dbReference>
<dbReference type="PROSITE" id="PS51570">
    <property type="entry name" value="SAM_MT43_SUVAR420_2"/>
    <property type="match status" value="1"/>
</dbReference>
<comment type="catalytic activity">
    <reaction evidence="16">
        <text>N(6),N(6)-dimethyl-L-lysyl(20)-[histone H4] + S-adenosyl-L-methionine = N(6),N(6),N(6)-trimethyl-L-lysyl(20)-[histone H4] + S-adenosyl-L-homocysteine + H(+)</text>
        <dbReference type="Rhea" id="RHEA:61992"/>
        <dbReference type="Rhea" id="RHEA-COMP:15556"/>
        <dbReference type="Rhea" id="RHEA-COMP:15998"/>
        <dbReference type="ChEBI" id="CHEBI:15378"/>
        <dbReference type="ChEBI" id="CHEBI:57856"/>
        <dbReference type="ChEBI" id="CHEBI:59789"/>
        <dbReference type="ChEBI" id="CHEBI:61961"/>
        <dbReference type="ChEBI" id="CHEBI:61976"/>
    </reaction>
    <physiologicalReaction direction="left-to-right" evidence="16">
        <dbReference type="Rhea" id="RHEA:61993"/>
    </physiologicalReaction>
</comment>
<keyword evidence="8" id="KW-0808">Transferase</keyword>
<dbReference type="PANTHER" id="PTHR12977">
    <property type="entry name" value="SUPPRESSOR OF VARIEGATION 4-20-RELATED"/>
    <property type="match status" value="1"/>
</dbReference>
<dbReference type="InterPro" id="IPR001214">
    <property type="entry name" value="SET_dom"/>
</dbReference>
<evidence type="ECO:0000256" key="5">
    <source>
        <dbReference type="ARBA" id="ARBA00022454"/>
    </source>
</evidence>
<proteinExistence type="predicted"/>
<dbReference type="Gene3D" id="1.10.10.1700">
    <property type="entry name" value="Histone-lysine N-methyltransferase"/>
    <property type="match status" value="1"/>
</dbReference>
<dbReference type="GO" id="GO:0032259">
    <property type="term" value="P:methylation"/>
    <property type="evidence" value="ECO:0007669"/>
    <property type="project" value="UniProtKB-KW"/>
</dbReference>
<feature type="compositionally biased region" description="Polar residues" evidence="18">
    <location>
        <begin position="389"/>
        <end position="399"/>
    </location>
</feature>
<feature type="compositionally biased region" description="Low complexity" evidence="18">
    <location>
        <begin position="482"/>
        <end position="495"/>
    </location>
</feature>
<dbReference type="FunFam" id="1.10.10.1700:FF:000001">
    <property type="entry name" value="Histone-lysine N-methyltransferase"/>
    <property type="match status" value="1"/>
</dbReference>
<dbReference type="GeneTree" id="ENSGT00940000156431"/>
<feature type="compositionally biased region" description="Basic residues" evidence="18">
    <location>
        <begin position="453"/>
        <end position="467"/>
    </location>
</feature>
<keyword evidence="11" id="KW-0805">Transcription regulation</keyword>